<dbReference type="InterPro" id="IPR050057">
    <property type="entry name" value="Prokaryotic/Mito_RF"/>
</dbReference>
<feature type="region of interest" description="Disordered" evidence="2">
    <location>
        <begin position="1"/>
        <end position="74"/>
    </location>
</feature>
<dbReference type="OrthoDB" id="9815709at2"/>
<comment type="similarity">
    <text evidence="1">Belongs to the prokaryotic/mitochondrial release factor family.</text>
</comment>
<evidence type="ECO:0000313" key="4">
    <source>
        <dbReference type="EMBL" id="QDT37323.1"/>
    </source>
</evidence>
<evidence type="ECO:0000313" key="5">
    <source>
        <dbReference type="Proteomes" id="UP000317318"/>
    </source>
</evidence>
<dbReference type="SUPFAM" id="SSF75620">
    <property type="entry name" value="Release factor"/>
    <property type="match status" value="1"/>
</dbReference>
<dbReference type="AlphaFoldDB" id="A0A517R0G5"/>
<gene>
    <name evidence="4" type="primary">prfA_2</name>
    <name evidence="4" type="ORF">Pan189_16960</name>
</gene>
<dbReference type="PANTHER" id="PTHR43804:SF6">
    <property type="entry name" value="CLASS I PEPTIDE CHAIN RELEASE FACTOR"/>
    <property type="match status" value="1"/>
</dbReference>
<keyword evidence="5" id="KW-1185">Reference proteome</keyword>
<dbReference type="InterPro" id="IPR000352">
    <property type="entry name" value="Pep_chain_release_fac_I"/>
</dbReference>
<organism evidence="4 5">
    <name type="scientific">Stratiformator vulcanicus</name>
    <dbReference type="NCBI Taxonomy" id="2527980"/>
    <lineage>
        <taxon>Bacteria</taxon>
        <taxon>Pseudomonadati</taxon>
        <taxon>Planctomycetota</taxon>
        <taxon>Planctomycetia</taxon>
        <taxon>Planctomycetales</taxon>
        <taxon>Planctomycetaceae</taxon>
        <taxon>Stratiformator</taxon>
    </lineage>
</organism>
<dbReference type="Pfam" id="PF00472">
    <property type="entry name" value="RF-1"/>
    <property type="match status" value="1"/>
</dbReference>
<evidence type="ECO:0000256" key="1">
    <source>
        <dbReference type="ARBA" id="ARBA00010835"/>
    </source>
</evidence>
<evidence type="ECO:0000256" key="2">
    <source>
        <dbReference type="SAM" id="MobiDB-lite"/>
    </source>
</evidence>
<proteinExistence type="inferred from homology"/>
<dbReference type="EMBL" id="CP036268">
    <property type="protein sequence ID" value="QDT37323.1"/>
    <property type="molecule type" value="Genomic_DNA"/>
</dbReference>
<feature type="domain" description="Prokaryotic-type class I peptide chain release factors" evidence="3">
    <location>
        <begin position="33"/>
        <end position="98"/>
    </location>
</feature>
<reference evidence="4 5" key="1">
    <citation type="submission" date="2019-02" db="EMBL/GenBank/DDBJ databases">
        <title>Deep-cultivation of Planctomycetes and their phenomic and genomic characterization uncovers novel biology.</title>
        <authorList>
            <person name="Wiegand S."/>
            <person name="Jogler M."/>
            <person name="Boedeker C."/>
            <person name="Pinto D."/>
            <person name="Vollmers J."/>
            <person name="Rivas-Marin E."/>
            <person name="Kohn T."/>
            <person name="Peeters S.H."/>
            <person name="Heuer A."/>
            <person name="Rast P."/>
            <person name="Oberbeckmann S."/>
            <person name="Bunk B."/>
            <person name="Jeske O."/>
            <person name="Meyerdierks A."/>
            <person name="Storesund J.E."/>
            <person name="Kallscheuer N."/>
            <person name="Luecker S."/>
            <person name="Lage O.M."/>
            <person name="Pohl T."/>
            <person name="Merkel B.J."/>
            <person name="Hornburger P."/>
            <person name="Mueller R.-W."/>
            <person name="Bruemmer F."/>
            <person name="Labrenz M."/>
            <person name="Spormann A.M."/>
            <person name="Op den Camp H."/>
            <person name="Overmann J."/>
            <person name="Amann R."/>
            <person name="Jetten M.S.M."/>
            <person name="Mascher T."/>
            <person name="Medema M.H."/>
            <person name="Devos D.P."/>
            <person name="Kaster A.-K."/>
            <person name="Ovreas L."/>
            <person name="Rohde M."/>
            <person name="Galperin M.Y."/>
            <person name="Jogler C."/>
        </authorList>
    </citation>
    <scope>NUCLEOTIDE SEQUENCE [LARGE SCALE GENOMIC DNA]</scope>
    <source>
        <strain evidence="4 5">Pan189</strain>
    </source>
</reference>
<evidence type="ECO:0000259" key="3">
    <source>
        <dbReference type="Pfam" id="PF00472"/>
    </source>
</evidence>
<name>A0A517R0G5_9PLAN</name>
<accession>A0A517R0G5</accession>
<dbReference type="Proteomes" id="UP000317318">
    <property type="component" value="Chromosome"/>
</dbReference>
<dbReference type="PANTHER" id="PTHR43804">
    <property type="entry name" value="LD18447P"/>
    <property type="match status" value="1"/>
</dbReference>
<dbReference type="InterPro" id="IPR045853">
    <property type="entry name" value="Pep_chain_release_fac_I_sf"/>
</dbReference>
<dbReference type="Gene3D" id="3.30.160.20">
    <property type="match status" value="1"/>
</dbReference>
<sequence length="185" mass="20775">MTSASRSHPPAEPSPRLRPPHPAEASDEELLADCQLKRVRRSGPGGQHRNKVETGVVLRHEPTGTTAEAAERRSVEQNKKVAVRRLRERLALKLRCERNDEGPLPELWTRRIKNRRITISSSHSDLAPLIAIALDFVARYGGDTRVAADRLGITPSQLVRFLKLLPAAFQVANDIREQNGQHRLR</sequence>
<protein>
    <submittedName>
        <fullName evidence="4">Peptide chain release factor 1</fullName>
    </submittedName>
</protein>
<dbReference type="GO" id="GO:0003747">
    <property type="term" value="F:translation release factor activity"/>
    <property type="evidence" value="ECO:0007669"/>
    <property type="project" value="InterPro"/>
</dbReference>
<feature type="compositionally biased region" description="Pro residues" evidence="2">
    <location>
        <begin position="10"/>
        <end position="22"/>
    </location>
</feature>
<dbReference type="KEGG" id="svp:Pan189_16960"/>
<dbReference type="RefSeq" id="WP_145363450.1">
    <property type="nucleotide sequence ID" value="NZ_CP036268.1"/>
</dbReference>